<feature type="transmembrane region" description="Helical" evidence="8">
    <location>
        <begin position="15"/>
        <end position="35"/>
    </location>
</feature>
<evidence type="ECO:0000259" key="9">
    <source>
        <dbReference type="Pfam" id="PF13231"/>
    </source>
</evidence>
<evidence type="ECO:0000256" key="4">
    <source>
        <dbReference type="ARBA" id="ARBA00022679"/>
    </source>
</evidence>
<protein>
    <recommendedName>
        <fullName evidence="9">Glycosyltransferase RgtA/B/C/D-like domain-containing protein</fullName>
    </recommendedName>
</protein>
<feature type="transmembrane region" description="Helical" evidence="8">
    <location>
        <begin position="80"/>
        <end position="103"/>
    </location>
</feature>
<keyword evidence="4" id="KW-0808">Transferase</keyword>
<evidence type="ECO:0000256" key="6">
    <source>
        <dbReference type="ARBA" id="ARBA00022989"/>
    </source>
</evidence>
<comment type="caution">
    <text evidence="10">The sequence shown here is derived from an EMBL/GenBank/DDBJ whole genome shotgun (WGS) entry which is preliminary data.</text>
</comment>
<evidence type="ECO:0000256" key="7">
    <source>
        <dbReference type="ARBA" id="ARBA00023136"/>
    </source>
</evidence>
<dbReference type="Proteomes" id="UP000178999">
    <property type="component" value="Unassembled WGS sequence"/>
</dbReference>
<feature type="transmembrane region" description="Helical" evidence="8">
    <location>
        <begin position="115"/>
        <end position="148"/>
    </location>
</feature>
<feature type="transmembrane region" description="Helical" evidence="8">
    <location>
        <begin position="319"/>
        <end position="338"/>
    </location>
</feature>
<feature type="transmembrane region" description="Helical" evidence="8">
    <location>
        <begin position="294"/>
        <end position="313"/>
    </location>
</feature>
<name>A0A1F8CRY0_9BACT</name>
<comment type="subcellular location">
    <subcellularLocation>
        <location evidence="1">Cell membrane</location>
        <topology evidence="1">Multi-pass membrane protein</topology>
    </subcellularLocation>
</comment>
<evidence type="ECO:0000313" key="10">
    <source>
        <dbReference type="EMBL" id="OGM79050.1"/>
    </source>
</evidence>
<evidence type="ECO:0000256" key="8">
    <source>
        <dbReference type="SAM" id="Phobius"/>
    </source>
</evidence>
<evidence type="ECO:0000256" key="5">
    <source>
        <dbReference type="ARBA" id="ARBA00022692"/>
    </source>
</evidence>
<feature type="transmembrane region" description="Helical" evidence="8">
    <location>
        <begin position="260"/>
        <end position="282"/>
    </location>
</feature>
<dbReference type="AlphaFoldDB" id="A0A1F8CRY0"/>
<sequence>MGKAVKNIKLKDNQIIFFLCSFAAFIRAPFLSFWLEDWDSVQFALGIGEFSIIKHQPHPPGYPLYIVLARILNFFVQNEVLSLTFLSFFLGILAIVPLYLLSVRMFGRVSAVVSVILYIFIPVSFVLSEIGISNIPGLFFYLLFIYFLYIDKEKKQYWPWLGFFGGLVLGVRFTEFLIIISLLVFVVVTKGKVREWLSTGAMFAFGVGVWFVPIILTTGLSNYKIANASTVEYLVRQGRLGSGVFIENVLVERLSSFFELFLKGFTPGLALILLVVVFLTFMNRRLWKEERFRFIFVWFGAYFFPFLYLHLRFYYDLHLVQYVLPTLIPLIMLFSYWMGVVAKRGGVIRSIAFVGLGVLIVNLASVSLKEVALRAWNTPPTIAPVLYVRGSLPVDDTTIVSSFIYRQFQYYAPEFQNYYGVENIKGKIDSKYIVIDSPTLINEMPFLAKYKLIKTKKFEEGNLYFSRLKETEIFIFERV</sequence>
<feature type="transmembrane region" description="Helical" evidence="8">
    <location>
        <begin position="160"/>
        <end position="188"/>
    </location>
</feature>
<reference evidence="10 11" key="1">
    <citation type="journal article" date="2016" name="Nat. Commun.">
        <title>Thousands of microbial genomes shed light on interconnected biogeochemical processes in an aquifer system.</title>
        <authorList>
            <person name="Anantharaman K."/>
            <person name="Brown C.T."/>
            <person name="Hug L.A."/>
            <person name="Sharon I."/>
            <person name="Castelle C.J."/>
            <person name="Probst A.J."/>
            <person name="Thomas B.C."/>
            <person name="Singh A."/>
            <person name="Wilkins M.J."/>
            <person name="Karaoz U."/>
            <person name="Brodie E.L."/>
            <person name="Williams K.H."/>
            <person name="Hubbard S.S."/>
            <person name="Banfield J.F."/>
        </authorList>
    </citation>
    <scope>NUCLEOTIDE SEQUENCE [LARGE SCALE GENOMIC DNA]</scope>
</reference>
<dbReference type="PANTHER" id="PTHR33908:SF11">
    <property type="entry name" value="MEMBRANE PROTEIN"/>
    <property type="match status" value="1"/>
</dbReference>
<keyword evidence="7 8" id="KW-0472">Membrane</keyword>
<organism evidence="10 11">
    <name type="scientific">Candidatus Woesebacteria bacterium RIFOXYB1_FULL_38_16</name>
    <dbReference type="NCBI Taxonomy" id="1802538"/>
    <lineage>
        <taxon>Bacteria</taxon>
        <taxon>Candidatus Woeseibacteriota</taxon>
    </lineage>
</organism>
<keyword evidence="2" id="KW-1003">Cell membrane</keyword>
<evidence type="ECO:0000256" key="1">
    <source>
        <dbReference type="ARBA" id="ARBA00004651"/>
    </source>
</evidence>
<accession>A0A1F8CRY0</accession>
<feature type="transmembrane region" description="Helical" evidence="8">
    <location>
        <begin position="350"/>
        <end position="368"/>
    </location>
</feature>
<dbReference type="STRING" id="1802538.A2382_01385"/>
<dbReference type="PANTHER" id="PTHR33908">
    <property type="entry name" value="MANNOSYLTRANSFERASE YKCB-RELATED"/>
    <property type="match status" value="1"/>
</dbReference>
<evidence type="ECO:0000256" key="2">
    <source>
        <dbReference type="ARBA" id="ARBA00022475"/>
    </source>
</evidence>
<keyword evidence="3" id="KW-0328">Glycosyltransferase</keyword>
<feature type="transmembrane region" description="Helical" evidence="8">
    <location>
        <begin position="200"/>
        <end position="220"/>
    </location>
</feature>
<dbReference type="GO" id="GO:0009103">
    <property type="term" value="P:lipopolysaccharide biosynthetic process"/>
    <property type="evidence" value="ECO:0007669"/>
    <property type="project" value="UniProtKB-ARBA"/>
</dbReference>
<evidence type="ECO:0000256" key="3">
    <source>
        <dbReference type="ARBA" id="ARBA00022676"/>
    </source>
</evidence>
<keyword evidence="6 8" id="KW-1133">Transmembrane helix</keyword>
<dbReference type="GO" id="GO:0016763">
    <property type="term" value="F:pentosyltransferase activity"/>
    <property type="evidence" value="ECO:0007669"/>
    <property type="project" value="TreeGrafter"/>
</dbReference>
<feature type="domain" description="Glycosyltransferase RgtA/B/C/D-like" evidence="9">
    <location>
        <begin position="58"/>
        <end position="212"/>
    </location>
</feature>
<evidence type="ECO:0000313" key="11">
    <source>
        <dbReference type="Proteomes" id="UP000178999"/>
    </source>
</evidence>
<dbReference type="InterPro" id="IPR038731">
    <property type="entry name" value="RgtA/B/C-like"/>
</dbReference>
<dbReference type="InterPro" id="IPR050297">
    <property type="entry name" value="LipidA_mod_glycosyltrf_83"/>
</dbReference>
<dbReference type="GO" id="GO:0005886">
    <property type="term" value="C:plasma membrane"/>
    <property type="evidence" value="ECO:0007669"/>
    <property type="project" value="UniProtKB-SubCell"/>
</dbReference>
<proteinExistence type="predicted"/>
<keyword evidence="5 8" id="KW-0812">Transmembrane</keyword>
<gene>
    <name evidence="10" type="ORF">A2382_01385</name>
</gene>
<dbReference type="Pfam" id="PF13231">
    <property type="entry name" value="PMT_2"/>
    <property type="match status" value="1"/>
</dbReference>
<dbReference type="EMBL" id="MGHY01000021">
    <property type="protein sequence ID" value="OGM79050.1"/>
    <property type="molecule type" value="Genomic_DNA"/>
</dbReference>